<feature type="binding site" evidence="14">
    <location>
        <position position="314"/>
    </location>
    <ligand>
        <name>[2Fe-2S] cluster</name>
        <dbReference type="ChEBI" id="CHEBI:190135"/>
    </ligand>
</feature>
<feature type="binding site" evidence="14">
    <location>
        <position position="242"/>
    </location>
    <ligand>
        <name>[2Fe-2S] cluster</name>
        <dbReference type="ChEBI" id="CHEBI:190135"/>
    </ligand>
</feature>
<dbReference type="PROSITE" id="PS51918">
    <property type="entry name" value="RADICAL_SAM"/>
    <property type="match status" value="1"/>
</dbReference>
<dbReference type="FunFam" id="3.20.20.70:FF:000011">
    <property type="entry name" value="Biotin synthase"/>
    <property type="match status" value="1"/>
</dbReference>
<keyword evidence="11 14" id="KW-0411">Iron-sulfur</keyword>
<dbReference type="SFLD" id="SFLDG01278">
    <property type="entry name" value="biotin_synthase_like"/>
    <property type="match status" value="1"/>
</dbReference>
<dbReference type="AlphaFoldDB" id="A0A420IKB0"/>
<keyword evidence="10 14" id="KW-0408">Iron</keyword>
<dbReference type="Gene3D" id="3.20.20.70">
    <property type="entry name" value="Aldolase class I"/>
    <property type="match status" value="1"/>
</dbReference>
<evidence type="ECO:0000256" key="12">
    <source>
        <dbReference type="ARBA" id="ARBA00023128"/>
    </source>
</evidence>
<proteinExistence type="inferred from homology"/>
<dbReference type="Proteomes" id="UP000285326">
    <property type="component" value="Unassembled WGS sequence"/>
</dbReference>
<dbReference type="InterPro" id="IPR024177">
    <property type="entry name" value="Biotin_synthase"/>
</dbReference>
<dbReference type="SMART" id="SM00729">
    <property type="entry name" value="Elp3"/>
    <property type="match status" value="1"/>
</dbReference>
<keyword evidence="4 14" id="KW-0004">4Fe-4S</keyword>
<dbReference type="UniPathway" id="UPA00078">
    <property type="reaction ID" value="UER00162"/>
</dbReference>
<evidence type="ECO:0000256" key="8">
    <source>
        <dbReference type="ARBA" id="ARBA00022723"/>
    </source>
</evidence>
<evidence type="ECO:0000259" key="15">
    <source>
        <dbReference type="PROSITE" id="PS51918"/>
    </source>
</evidence>
<dbReference type="CDD" id="cd01335">
    <property type="entry name" value="Radical_SAM"/>
    <property type="match status" value="1"/>
</dbReference>
<gene>
    <name evidence="16" type="ORF">GcM1_236016</name>
</gene>
<dbReference type="EMBL" id="MCBS01023687">
    <property type="protein sequence ID" value="RKF74962.1"/>
    <property type="molecule type" value="Genomic_DNA"/>
</dbReference>
<dbReference type="PANTHER" id="PTHR22976:SF2">
    <property type="entry name" value="BIOTIN SYNTHASE, MITOCHONDRIAL"/>
    <property type="match status" value="1"/>
</dbReference>
<comment type="caution">
    <text evidence="16">The sequence shown here is derived from an EMBL/GenBank/DDBJ whole genome shotgun (WGS) entry which is preliminary data.</text>
</comment>
<dbReference type="EC" id="2.8.1.6" evidence="3"/>
<dbReference type="SUPFAM" id="SSF102114">
    <property type="entry name" value="Radical SAM enzymes"/>
    <property type="match status" value="1"/>
</dbReference>
<evidence type="ECO:0000256" key="4">
    <source>
        <dbReference type="ARBA" id="ARBA00022485"/>
    </source>
</evidence>
<keyword evidence="7 14" id="KW-0001">2Fe-2S</keyword>
<dbReference type="GO" id="GO:0051539">
    <property type="term" value="F:4 iron, 4 sulfur cluster binding"/>
    <property type="evidence" value="ECO:0007669"/>
    <property type="project" value="UniProtKB-KW"/>
</dbReference>
<evidence type="ECO:0000256" key="10">
    <source>
        <dbReference type="ARBA" id="ARBA00023004"/>
    </source>
</evidence>
<evidence type="ECO:0000313" key="16">
    <source>
        <dbReference type="EMBL" id="RKF74962.1"/>
    </source>
</evidence>
<reference evidence="16 17" key="1">
    <citation type="journal article" date="2018" name="BMC Genomics">
        <title>Comparative genome analyses reveal sequence features reflecting distinct modes of host-adaptation between dicot and monocot powdery mildew.</title>
        <authorList>
            <person name="Wu Y."/>
            <person name="Ma X."/>
            <person name="Pan Z."/>
            <person name="Kale S.D."/>
            <person name="Song Y."/>
            <person name="King H."/>
            <person name="Zhang Q."/>
            <person name="Presley C."/>
            <person name="Deng X."/>
            <person name="Wei C.I."/>
            <person name="Xiao S."/>
        </authorList>
    </citation>
    <scope>NUCLEOTIDE SEQUENCE [LARGE SCALE GENOMIC DNA]</scope>
    <source>
        <strain evidence="16">UMSG1</strain>
    </source>
</reference>
<dbReference type="SFLD" id="SFLDS00029">
    <property type="entry name" value="Radical_SAM"/>
    <property type="match status" value="1"/>
</dbReference>
<feature type="binding site" evidence="14">
    <location>
        <position position="149"/>
    </location>
    <ligand>
        <name>[2Fe-2S] cluster</name>
        <dbReference type="ChEBI" id="CHEBI:190135"/>
    </ligand>
</feature>
<dbReference type="GO" id="GO:0051537">
    <property type="term" value="F:2 iron, 2 sulfur cluster binding"/>
    <property type="evidence" value="ECO:0007669"/>
    <property type="project" value="UniProtKB-KW"/>
</dbReference>
<evidence type="ECO:0000313" key="17">
    <source>
        <dbReference type="Proteomes" id="UP000285326"/>
    </source>
</evidence>
<dbReference type="InterPro" id="IPR006638">
    <property type="entry name" value="Elp3/MiaA/NifB-like_rSAM"/>
</dbReference>
<comment type="cofactor">
    <cofactor evidence="13">
        <name>[2Fe-2S] cluster</name>
        <dbReference type="ChEBI" id="CHEBI:190135"/>
    </cofactor>
</comment>
<dbReference type="GO" id="GO:0046872">
    <property type="term" value="F:metal ion binding"/>
    <property type="evidence" value="ECO:0007669"/>
    <property type="project" value="UniProtKB-KW"/>
</dbReference>
<evidence type="ECO:0000256" key="9">
    <source>
        <dbReference type="ARBA" id="ARBA00022756"/>
    </source>
</evidence>
<evidence type="ECO:0000256" key="11">
    <source>
        <dbReference type="ARBA" id="ARBA00023014"/>
    </source>
</evidence>
<dbReference type="PIRSF" id="PIRSF001619">
    <property type="entry name" value="Biotin_synth"/>
    <property type="match status" value="1"/>
</dbReference>
<dbReference type="InterPro" id="IPR007197">
    <property type="entry name" value="rSAM"/>
</dbReference>
<keyword evidence="12" id="KW-0496">Mitochondrion</keyword>
<evidence type="ECO:0000256" key="1">
    <source>
        <dbReference type="ARBA" id="ARBA00004942"/>
    </source>
</evidence>
<keyword evidence="9" id="KW-0093">Biotin biosynthesis</keyword>
<feature type="binding site" evidence="14">
    <location>
        <position position="182"/>
    </location>
    <ligand>
        <name>[2Fe-2S] cluster</name>
        <dbReference type="ChEBI" id="CHEBI:190135"/>
    </ligand>
</feature>
<evidence type="ECO:0000256" key="14">
    <source>
        <dbReference type="PIRSR" id="PIRSR001619-1"/>
    </source>
</evidence>
<accession>A0A420IKB0</accession>
<sequence>MTCHSPLVFVSGCRTLFQRSKLQTLTKKYGTVPRSSPFPFSHLSAFETAIEAKNPRYNWKKDEIRNIYKTPLMKLAFAAGSVHRKFHNPDSIQMCTLMNIKTGGCSEDCSYCAQSSRYDTGLKATKMVTVDSVLEAAKIAKSNGSTRFCMGAAWRDMRGRKTGLKNIKEMVSGVRSLGMECCVTLGMIDLEQAKELKEAGLTAYNHNVDTSREHYPSVITTRTYDERLQTIANVRDAGLNVCTGGILGLGEKAEDHIGLIHTVATMPAHPESFPVNTLVPIKGTPLGDTPKLPFDATLRTIATARIVMPRTIIRLAAGRTTLSEEQQVLCFMAGANAVFTGEKMLTTPCNGWDDDQQLFYKWGLRPMESFELEAWREQFAADVQEKKSIESGVESSL</sequence>
<comment type="similarity">
    <text evidence="2">Belongs to the radical SAM superfamily. Biotin synthase family.</text>
</comment>
<dbReference type="InterPro" id="IPR058240">
    <property type="entry name" value="rSAM_sf"/>
</dbReference>
<feature type="domain" description="Radical SAM core" evidence="15">
    <location>
        <begin position="90"/>
        <end position="319"/>
    </location>
</feature>
<dbReference type="SFLD" id="SFLDG01060">
    <property type="entry name" value="BATS_domain_containing"/>
    <property type="match status" value="1"/>
</dbReference>
<dbReference type="InterPro" id="IPR010722">
    <property type="entry name" value="BATS_dom"/>
</dbReference>
<evidence type="ECO:0000256" key="13">
    <source>
        <dbReference type="ARBA" id="ARBA00034078"/>
    </source>
</evidence>
<dbReference type="SFLD" id="SFLDF00272">
    <property type="entry name" value="biotin_synthase"/>
    <property type="match status" value="1"/>
</dbReference>
<dbReference type="GO" id="GO:0005739">
    <property type="term" value="C:mitochondrion"/>
    <property type="evidence" value="ECO:0007669"/>
    <property type="project" value="TreeGrafter"/>
</dbReference>
<feature type="binding site" evidence="14">
    <location>
        <position position="105"/>
    </location>
    <ligand>
        <name>[4Fe-4S] cluster</name>
        <dbReference type="ChEBI" id="CHEBI:49883"/>
        <note>4Fe-4S-S-AdoMet</note>
    </ligand>
</feature>
<dbReference type="NCBIfam" id="TIGR00433">
    <property type="entry name" value="bioB"/>
    <property type="match status" value="1"/>
</dbReference>
<dbReference type="Pfam" id="PF04055">
    <property type="entry name" value="Radical_SAM"/>
    <property type="match status" value="1"/>
</dbReference>
<name>A0A420IKB0_9PEZI</name>
<dbReference type="GO" id="GO:0009102">
    <property type="term" value="P:biotin biosynthetic process"/>
    <property type="evidence" value="ECO:0007669"/>
    <property type="project" value="UniProtKB-UniPathway"/>
</dbReference>
<organism evidence="16 17">
    <name type="scientific">Golovinomyces cichoracearum</name>
    <dbReference type="NCBI Taxonomy" id="62708"/>
    <lineage>
        <taxon>Eukaryota</taxon>
        <taxon>Fungi</taxon>
        <taxon>Dikarya</taxon>
        <taxon>Ascomycota</taxon>
        <taxon>Pezizomycotina</taxon>
        <taxon>Leotiomycetes</taxon>
        <taxon>Erysiphales</taxon>
        <taxon>Erysiphaceae</taxon>
        <taxon>Golovinomyces</taxon>
    </lineage>
</organism>
<protein>
    <recommendedName>
        <fullName evidence="3">biotin synthase</fullName>
        <ecNumber evidence="3">2.8.1.6</ecNumber>
    </recommendedName>
</protein>
<comment type="pathway">
    <text evidence="1">Cofactor biosynthesis; biotin biosynthesis; biotin from 7,8-diaminononanoate: step 2/2.</text>
</comment>
<evidence type="ECO:0000256" key="2">
    <source>
        <dbReference type="ARBA" id="ARBA00010765"/>
    </source>
</evidence>
<dbReference type="SMART" id="SM00876">
    <property type="entry name" value="BATS"/>
    <property type="match status" value="1"/>
</dbReference>
<dbReference type="Pfam" id="PF06968">
    <property type="entry name" value="BATS"/>
    <property type="match status" value="1"/>
</dbReference>
<evidence type="ECO:0000256" key="7">
    <source>
        <dbReference type="ARBA" id="ARBA00022714"/>
    </source>
</evidence>
<feature type="binding site" evidence="14">
    <location>
        <position position="112"/>
    </location>
    <ligand>
        <name>[4Fe-4S] cluster</name>
        <dbReference type="ChEBI" id="CHEBI:49883"/>
        <note>4Fe-4S-S-AdoMet</note>
    </ligand>
</feature>
<comment type="cofactor">
    <cofactor evidence="14">
        <name>[2Fe-2S] cluster</name>
        <dbReference type="ChEBI" id="CHEBI:190135"/>
    </cofactor>
    <text evidence="14">Binds 1 [2Fe-2S] cluster. The cluster is coordinated with 3 cysteines and 1 arginine.</text>
</comment>
<evidence type="ECO:0000256" key="6">
    <source>
        <dbReference type="ARBA" id="ARBA00022691"/>
    </source>
</evidence>
<dbReference type="HAMAP" id="MF_01694">
    <property type="entry name" value="BioB"/>
    <property type="match status" value="1"/>
</dbReference>
<dbReference type="PANTHER" id="PTHR22976">
    <property type="entry name" value="BIOTIN SYNTHASE"/>
    <property type="match status" value="1"/>
</dbReference>
<keyword evidence="6 14" id="KW-0949">S-adenosyl-L-methionine</keyword>
<dbReference type="InterPro" id="IPR002684">
    <property type="entry name" value="Biotin_synth/BioAB"/>
</dbReference>
<dbReference type="GO" id="GO:0004076">
    <property type="term" value="F:biotin synthase activity"/>
    <property type="evidence" value="ECO:0007669"/>
    <property type="project" value="UniProtKB-EC"/>
</dbReference>
<comment type="cofactor">
    <cofactor evidence="14">
        <name>[4Fe-4S] cluster</name>
        <dbReference type="ChEBI" id="CHEBI:49883"/>
    </cofactor>
    <text evidence="14">Binds 1 [4Fe-4S] cluster. The cluster is coordinated with 3 cysteines and an exchangeable S-adenosyl-L-methionine.</text>
</comment>
<evidence type="ECO:0000256" key="3">
    <source>
        <dbReference type="ARBA" id="ARBA00012236"/>
    </source>
</evidence>
<keyword evidence="5" id="KW-0808">Transferase</keyword>
<feature type="binding site" evidence="14">
    <location>
        <position position="109"/>
    </location>
    <ligand>
        <name>[4Fe-4S] cluster</name>
        <dbReference type="ChEBI" id="CHEBI:49883"/>
        <note>4Fe-4S-S-AdoMet</note>
    </ligand>
</feature>
<evidence type="ECO:0000256" key="5">
    <source>
        <dbReference type="ARBA" id="ARBA00022679"/>
    </source>
</evidence>
<dbReference type="InterPro" id="IPR013785">
    <property type="entry name" value="Aldolase_TIM"/>
</dbReference>
<keyword evidence="8 14" id="KW-0479">Metal-binding</keyword>